<keyword evidence="1" id="KW-1133">Transmembrane helix</keyword>
<sequence>MLAPLISIPFIWIATSFLSNFLFISLRITNIYVGFIKFISIASLFRRKMYIPIVNSSIGLYIKSVINRFLLFLKVDISRIEEKINKFALNISKLNRYIDLNGIEAKVGDKATMSIYNILVSIIKINIRIEQGVLKLIRYKILHYINYIQRSFEHSLIVLSLILGFLMLIAILIYIFITSPPF</sequence>
<feature type="transmembrane region" description="Helical" evidence="1">
    <location>
        <begin position="6"/>
        <end position="39"/>
    </location>
</feature>
<evidence type="ECO:0000313" key="2">
    <source>
        <dbReference type="EMBL" id="HGV67134.1"/>
    </source>
</evidence>
<proteinExistence type="predicted"/>
<reference evidence="2" key="1">
    <citation type="journal article" date="2020" name="mSystems">
        <title>Genome- and Community-Level Interaction Insights into Carbon Utilization and Element Cycling Functions of Hydrothermarchaeota in Hydrothermal Sediment.</title>
        <authorList>
            <person name="Zhou Z."/>
            <person name="Liu Y."/>
            <person name="Xu W."/>
            <person name="Pan J."/>
            <person name="Luo Z.H."/>
            <person name="Li M."/>
        </authorList>
    </citation>
    <scope>NUCLEOTIDE SEQUENCE [LARGE SCALE GENOMIC DNA]</scope>
    <source>
        <strain evidence="2">SpSt-721</strain>
    </source>
</reference>
<protein>
    <submittedName>
        <fullName evidence="2">Uncharacterized protein</fullName>
    </submittedName>
</protein>
<accession>A0A7J3QG87</accession>
<organism evidence="2">
    <name type="scientific">Ignisphaera aggregans</name>
    <dbReference type="NCBI Taxonomy" id="334771"/>
    <lineage>
        <taxon>Archaea</taxon>
        <taxon>Thermoproteota</taxon>
        <taxon>Thermoprotei</taxon>
        <taxon>Desulfurococcales</taxon>
        <taxon>Desulfurococcaceae</taxon>
        <taxon>Ignisphaera</taxon>
    </lineage>
</organism>
<keyword evidence="1" id="KW-0812">Transmembrane</keyword>
<keyword evidence="1" id="KW-0472">Membrane</keyword>
<evidence type="ECO:0000256" key="1">
    <source>
        <dbReference type="SAM" id="Phobius"/>
    </source>
</evidence>
<dbReference type="EMBL" id="DTET01000260">
    <property type="protein sequence ID" value="HGV67134.1"/>
    <property type="molecule type" value="Genomic_DNA"/>
</dbReference>
<comment type="caution">
    <text evidence="2">The sequence shown here is derived from an EMBL/GenBank/DDBJ whole genome shotgun (WGS) entry which is preliminary data.</text>
</comment>
<feature type="transmembrane region" description="Helical" evidence="1">
    <location>
        <begin position="156"/>
        <end position="177"/>
    </location>
</feature>
<gene>
    <name evidence="2" type="ORF">ENV02_04895</name>
</gene>
<dbReference type="AlphaFoldDB" id="A0A7J3QG87"/>
<name>A0A7J3QG87_9CREN</name>